<evidence type="ECO:0000256" key="5">
    <source>
        <dbReference type="ARBA" id="ARBA00022801"/>
    </source>
</evidence>
<evidence type="ECO:0000256" key="4">
    <source>
        <dbReference type="ARBA" id="ARBA00022723"/>
    </source>
</evidence>
<dbReference type="GO" id="GO:0042132">
    <property type="term" value="F:fructose 1,6-bisphosphate 1-phosphatase activity"/>
    <property type="evidence" value="ECO:0007669"/>
    <property type="project" value="UniProtKB-EC"/>
</dbReference>
<evidence type="ECO:0000256" key="2">
    <source>
        <dbReference type="ARBA" id="ARBA00008989"/>
    </source>
</evidence>
<comment type="catalytic activity">
    <reaction evidence="1">
        <text>beta-D-fructose 1,6-bisphosphate + H2O = beta-D-fructose 6-phosphate + phosphate</text>
        <dbReference type="Rhea" id="RHEA:11064"/>
        <dbReference type="ChEBI" id="CHEBI:15377"/>
        <dbReference type="ChEBI" id="CHEBI:32966"/>
        <dbReference type="ChEBI" id="CHEBI:43474"/>
        <dbReference type="ChEBI" id="CHEBI:57634"/>
        <dbReference type="EC" id="3.1.3.11"/>
    </reaction>
</comment>
<proteinExistence type="inferred from homology"/>
<evidence type="ECO:0000256" key="8">
    <source>
        <dbReference type="SAM" id="MobiDB-lite"/>
    </source>
</evidence>
<evidence type="ECO:0000256" key="3">
    <source>
        <dbReference type="ARBA" id="ARBA00013093"/>
    </source>
</evidence>
<dbReference type="PANTHER" id="PTHR30447:SF0">
    <property type="entry name" value="FRUCTOSE-1,6-BISPHOSPHATASE 1 CLASS 2-RELATED"/>
    <property type="match status" value="1"/>
</dbReference>
<feature type="region of interest" description="Disordered" evidence="8">
    <location>
        <begin position="201"/>
        <end position="265"/>
    </location>
</feature>
<reference evidence="9 10" key="1">
    <citation type="submission" date="2015-07" db="EMBL/GenBank/DDBJ databases">
        <authorList>
            <person name="Noorani M."/>
        </authorList>
    </citation>
    <scope>NUCLEOTIDE SEQUENCE [LARGE SCALE GENOMIC DNA]</scope>
    <source>
        <strain evidence="10">ATCC 25104 / DSM 625 / JCM 10724 / NBRC 103206 / NCIMB 11243 / YT-1</strain>
    </source>
</reference>
<keyword evidence="4" id="KW-0479">Metal-binding</keyword>
<protein>
    <recommendedName>
        <fullName evidence="3">fructose-bisphosphatase</fullName>
        <ecNumber evidence="3">3.1.3.11</ecNumber>
    </recommendedName>
</protein>
<dbReference type="GO" id="GO:0005829">
    <property type="term" value="C:cytosol"/>
    <property type="evidence" value="ECO:0007669"/>
    <property type="project" value="TreeGrafter"/>
</dbReference>
<evidence type="ECO:0000313" key="9">
    <source>
        <dbReference type="EMBL" id="KOX90187.1"/>
    </source>
</evidence>
<comment type="caution">
    <text evidence="9">The sequence shown here is derived from an EMBL/GenBank/DDBJ whole genome shotgun (WGS) entry which is preliminary data.</text>
</comment>
<dbReference type="GO" id="GO:0030388">
    <property type="term" value="P:fructose 1,6-bisphosphate metabolic process"/>
    <property type="evidence" value="ECO:0007669"/>
    <property type="project" value="TreeGrafter"/>
</dbReference>
<dbReference type="GO" id="GO:0006071">
    <property type="term" value="P:glycerol metabolic process"/>
    <property type="evidence" value="ECO:0007669"/>
    <property type="project" value="InterPro"/>
</dbReference>
<dbReference type="PATRIC" id="fig|271.14.peg.1451"/>
<sequence>MEIERRLVLEVVRVTEQAALAASRLAGKGDKEAVDEAGTEAMRRVLNELPIKGTVVIGEGEIDEAPMLYIGEVLGAGGLEVDIAVDPVEGTTTAAKGLPNAVTVIAISEKGGLFHAPDMYMEKLIVPPPAAGLVDLTWPVAANLKALALALQRSVEDLVVVVLDRPRHEGLIREIREAGARVKLISDGDVIAALAAAIRGTGVHPPQGHGRGREPHLPHRGPGPGKGDRLRRHRHNRRGHPPGSPLLRRRGQDPLHRHGARHPHRALYRLHPSL</sequence>
<comment type="similarity">
    <text evidence="2">Belongs to the FBPase class 2 family.</text>
</comment>
<dbReference type="GO" id="GO:0006094">
    <property type="term" value="P:gluconeogenesis"/>
    <property type="evidence" value="ECO:0007669"/>
    <property type="project" value="InterPro"/>
</dbReference>
<dbReference type="InterPro" id="IPR004464">
    <property type="entry name" value="FBPase_class-2/SBPase"/>
</dbReference>
<keyword evidence="5 9" id="KW-0378">Hydrolase</keyword>
<dbReference type="AlphaFoldDB" id="A0A0M9AE51"/>
<dbReference type="Proteomes" id="UP000037685">
    <property type="component" value="Unassembled WGS sequence"/>
</dbReference>
<dbReference type="Gene3D" id="3.30.540.10">
    <property type="entry name" value="Fructose-1,6-Bisphosphatase, subunit A, domain 1"/>
    <property type="match status" value="1"/>
</dbReference>
<dbReference type="EC" id="3.1.3.11" evidence="3"/>
<evidence type="ECO:0000256" key="7">
    <source>
        <dbReference type="ARBA" id="ARBA00023277"/>
    </source>
</evidence>
<feature type="compositionally biased region" description="Basic residues" evidence="8">
    <location>
        <begin position="229"/>
        <end position="240"/>
    </location>
</feature>
<dbReference type="Pfam" id="PF03320">
    <property type="entry name" value="FBPase_glpX"/>
    <property type="match status" value="1"/>
</dbReference>
<gene>
    <name evidence="9" type="primary">glpX</name>
    <name evidence="9" type="ORF">BVI061214_01375</name>
</gene>
<evidence type="ECO:0000313" key="10">
    <source>
        <dbReference type="Proteomes" id="UP000037685"/>
    </source>
</evidence>
<name>A0A0M9AE51_THEAQ</name>
<keyword evidence="7" id="KW-0119">Carbohydrate metabolism</keyword>
<dbReference type="EMBL" id="LHCI01000106">
    <property type="protein sequence ID" value="KOX90187.1"/>
    <property type="molecule type" value="Genomic_DNA"/>
</dbReference>
<evidence type="ECO:0000256" key="6">
    <source>
        <dbReference type="ARBA" id="ARBA00023211"/>
    </source>
</evidence>
<keyword evidence="6" id="KW-0464">Manganese</keyword>
<dbReference type="NCBIfam" id="TIGR00330">
    <property type="entry name" value="glpX"/>
    <property type="match status" value="1"/>
</dbReference>
<dbReference type="GO" id="GO:0046872">
    <property type="term" value="F:metal ion binding"/>
    <property type="evidence" value="ECO:0007669"/>
    <property type="project" value="UniProtKB-KW"/>
</dbReference>
<evidence type="ECO:0000256" key="1">
    <source>
        <dbReference type="ARBA" id="ARBA00001273"/>
    </source>
</evidence>
<dbReference type="PANTHER" id="PTHR30447">
    <property type="entry name" value="FRUCTOSE-1,6-BISPHOSPHATASE CLASS 2"/>
    <property type="match status" value="1"/>
</dbReference>
<dbReference type="SUPFAM" id="SSF56655">
    <property type="entry name" value="Carbohydrate phosphatase"/>
    <property type="match status" value="1"/>
</dbReference>
<accession>A0A0M9AE51</accession>
<organism evidence="9 10">
    <name type="scientific">Thermus aquaticus</name>
    <dbReference type="NCBI Taxonomy" id="271"/>
    <lineage>
        <taxon>Bacteria</taxon>
        <taxon>Thermotogati</taxon>
        <taxon>Deinococcota</taxon>
        <taxon>Deinococci</taxon>
        <taxon>Thermales</taxon>
        <taxon>Thermaceae</taxon>
        <taxon>Thermus</taxon>
    </lineage>
</organism>